<gene>
    <name evidence="3" type="ORF">MQP27_48020</name>
</gene>
<organism evidence="3 4">
    <name type="scientific">Streptomyces cylindrosporus</name>
    <dbReference type="NCBI Taxonomy" id="2927583"/>
    <lineage>
        <taxon>Bacteria</taxon>
        <taxon>Bacillati</taxon>
        <taxon>Actinomycetota</taxon>
        <taxon>Actinomycetes</taxon>
        <taxon>Kitasatosporales</taxon>
        <taxon>Streptomycetaceae</taxon>
        <taxon>Streptomyces</taxon>
    </lineage>
</organism>
<dbReference type="InterPro" id="IPR025161">
    <property type="entry name" value="IS402-like_dom"/>
</dbReference>
<name>A0ABS9YNQ5_9ACTN</name>
<comment type="caution">
    <text evidence="3">The sequence shown here is derived from an EMBL/GenBank/DDBJ whole genome shotgun (WGS) entry which is preliminary data.</text>
</comment>
<dbReference type="Pfam" id="PF01609">
    <property type="entry name" value="DDE_Tnp_1"/>
    <property type="match status" value="1"/>
</dbReference>
<accession>A0ABS9YNQ5</accession>
<evidence type="ECO:0000259" key="1">
    <source>
        <dbReference type="Pfam" id="PF01609"/>
    </source>
</evidence>
<sequence length="283" mass="32758">MLPGWGCEAAETKSAHKPWEVEDGLWERIEPLLPVVERRYRHPGRKRLDDRRVLCGILFVLYTGIPWRFLPQELSFGSGMTCWRRLRDWNEAGVWQQLHELLPAELRAADMLDFSRAAVDSSHLRAMRGGPATGPSPVDRGKTGSKHHLIVEAHGIPLAVTLTGGNRNDVTQLIPLIQAVPPIRGKRGRPLHRPRRIYADRGYDHDVYRDRVRRFQITPYVARRGTEHGSGLGIHRWVVEGAIALLHWLRRLRIRWERRDDIHQAFMTLGRAIICWRRLKTSF</sequence>
<dbReference type="RefSeq" id="WP_242778272.1">
    <property type="nucleotide sequence ID" value="NZ_JALDAY010000022.1"/>
</dbReference>
<keyword evidence="4" id="KW-1185">Reference proteome</keyword>
<evidence type="ECO:0000313" key="3">
    <source>
        <dbReference type="EMBL" id="MCI3278837.1"/>
    </source>
</evidence>
<dbReference type="InterPro" id="IPR002559">
    <property type="entry name" value="Transposase_11"/>
</dbReference>
<proteinExistence type="predicted"/>
<reference evidence="3" key="1">
    <citation type="submission" date="2022-03" db="EMBL/GenBank/DDBJ databases">
        <title>Streptomyces 7R015 and 7R016 isolated from Barleria lupulina in Thailand.</title>
        <authorList>
            <person name="Kanchanasin P."/>
            <person name="Phongsopitanun W."/>
            <person name="Tanasupawat S."/>
        </authorList>
    </citation>
    <scope>NUCLEOTIDE SEQUENCE</scope>
    <source>
        <strain evidence="3">7R015</strain>
    </source>
</reference>
<feature type="domain" description="Transposase IS4-like" evidence="1">
    <location>
        <begin position="116"/>
        <end position="272"/>
    </location>
</feature>
<evidence type="ECO:0000259" key="2">
    <source>
        <dbReference type="Pfam" id="PF13340"/>
    </source>
</evidence>
<dbReference type="PANTHER" id="PTHR30007">
    <property type="entry name" value="PHP DOMAIN PROTEIN"/>
    <property type="match status" value="1"/>
</dbReference>
<feature type="domain" description="Insertion element IS402-like" evidence="2">
    <location>
        <begin position="22"/>
        <end position="99"/>
    </location>
</feature>
<dbReference type="Proteomes" id="UP001165269">
    <property type="component" value="Unassembled WGS sequence"/>
</dbReference>
<dbReference type="PANTHER" id="PTHR30007:SF1">
    <property type="entry name" value="BLR1914 PROTEIN"/>
    <property type="match status" value="1"/>
</dbReference>
<dbReference type="EMBL" id="JALDAY010000022">
    <property type="protein sequence ID" value="MCI3278837.1"/>
    <property type="molecule type" value="Genomic_DNA"/>
</dbReference>
<dbReference type="NCBIfam" id="NF033580">
    <property type="entry name" value="transpos_IS5_3"/>
    <property type="match status" value="1"/>
</dbReference>
<dbReference type="Pfam" id="PF13340">
    <property type="entry name" value="DUF4096"/>
    <property type="match status" value="1"/>
</dbReference>
<evidence type="ECO:0000313" key="4">
    <source>
        <dbReference type="Proteomes" id="UP001165269"/>
    </source>
</evidence>
<protein>
    <submittedName>
        <fullName evidence="3">IS5 family transposase</fullName>
    </submittedName>
</protein>